<organism evidence="1 2">
    <name type="scientific">Caerostris extrusa</name>
    <name type="common">Bark spider</name>
    <name type="synonym">Caerostris bankana</name>
    <dbReference type="NCBI Taxonomy" id="172846"/>
    <lineage>
        <taxon>Eukaryota</taxon>
        <taxon>Metazoa</taxon>
        <taxon>Ecdysozoa</taxon>
        <taxon>Arthropoda</taxon>
        <taxon>Chelicerata</taxon>
        <taxon>Arachnida</taxon>
        <taxon>Araneae</taxon>
        <taxon>Araneomorphae</taxon>
        <taxon>Entelegynae</taxon>
        <taxon>Araneoidea</taxon>
        <taxon>Araneidae</taxon>
        <taxon>Caerostris</taxon>
    </lineage>
</organism>
<dbReference type="Proteomes" id="UP001054945">
    <property type="component" value="Unassembled WGS sequence"/>
</dbReference>
<comment type="caution">
    <text evidence="1">The sequence shown here is derived from an EMBL/GenBank/DDBJ whole genome shotgun (WGS) entry which is preliminary data.</text>
</comment>
<gene>
    <name evidence="1" type="ORF">CEXT_22511</name>
</gene>
<dbReference type="AlphaFoldDB" id="A0AAV4P5J6"/>
<evidence type="ECO:0000313" key="1">
    <source>
        <dbReference type="EMBL" id="GIX91924.1"/>
    </source>
</evidence>
<name>A0AAV4P5J6_CAEEX</name>
<reference evidence="1 2" key="1">
    <citation type="submission" date="2021-06" db="EMBL/GenBank/DDBJ databases">
        <title>Caerostris extrusa draft genome.</title>
        <authorList>
            <person name="Kono N."/>
            <person name="Arakawa K."/>
        </authorList>
    </citation>
    <scope>NUCLEOTIDE SEQUENCE [LARGE SCALE GENOMIC DNA]</scope>
</reference>
<accession>A0AAV4P5J6</accession>
<proteinExistence type="predicted"/>
<sequence>MKSGRSIYFGNNWFRQRYLYHCALFIHTNIRANLTEAAWFYSADNIKFFEHSIVLLNFRRLCQVTFSCVTSKMLFKILLKVGNLLSEFMVKALISTACPKEGE</sequence>
<dbReference type="EMBL" id="BPLR01004075">
    <property type="protein sequence ID" value="GIX91924.1"/>
    <property type="molecule type" value="Genomic_DNA"/>
</dbReference>
<evidence type="ECO:0000313" key="2">
    <source>
        <dbReference type="Proteomes" id="UP001054945"/>
    </source>
</evidence>
<keyword evidence="2" id="KW-1185">Reference proteome</keyword>
<protein>
    <submittedName>
        <fullName evidence="1">Uncharacterized protein</fullName>
    </submittedName>
</protein>